<dbReference type="Pfam" id="PF03283">
    <property type="entry name" value="PAE"/>
    <property type="match status" value="1"/>
</dbReference>
<sequence>MLYVLRNTKSISLLLLAVAMLVGCSDSSNNETSTTNCGQAAAGALQICLGEYNEAQRECYENFGSACDAGSAAYISANDDLEDAVRGSCNDGDFLGLSQDALVGRFQASCKAQSDSLAWRTYGGPQGSIWPGASDEQRACLQDAQRTASDYFNNALDSIDQCLNADDCDVAAVKAERKMRATEAAALIGSSCPGLEQLISLTPEIYVERADDQIDCIMSTAHEDASELSPTCGPSNVDTMPVRGEWTQIVLENDKWGTMCGDGSDYAFQLRLAPEGYPVDRVLLSLAGGGVCLFEEDCRNSLANNPELFRALDDPAPEFAEGLGGNTPDNPFATWTQVYFPYCNRDVFIGGGVVESFGDFDLPRYGAINLRSSIRNVQDILWKLMDESTETGFRPDELIALFGGFSAGAYGTLYNYPWVLDDLQWPRTAAYPDAGGALDNGTPAGISSLAPIKIPAWGVQPYLPPYCVSGECIIGPVNYEIISPRLKQVPEQQYLILSNQKDNTQQGDAFFTDEALWINTMRSAYCETKDLSGIQWYLTSDSKNSVHVVSIRDEFYYGEVAGERMVDWLWRAVTDPDSISDWAEEGDFVTDIPGSNPFPCELP</sequence>
<keyword evidence="3" id="KW-1185">Reference proteome</keyword>
<evidence type="ECO:0000313" key="2">
    <source>
        <dbReference type="EMBL" id="MCX2979224.1"/>
    </source>
</evidence>
<dbReference type="PANTHER" id="PTHR21562">
    <property type="entry name" value="NOTUM-RELATED"/>
    <property type="match status" value="1"/>
</dbReference>
<protein>
    <submittedName>
        <fullName evidence="2">Uncharacterized protein</fullName>
    </submittedName>
</protein>
<dbReference type="EMBL" id="SHNO01000003">
    <property type="protein sequence ID" value="MCX2979224.1"/>
    <property type="molecule type" value="Genomic_DNA"/>
</dbReference>
<comment type="caution">
    <text evidence="2">The sequence shown here is derived from an EMBL/GenBank/DDBJ whole genome shotgun (WGS) entry which is preliminary data.</text>
</comment>
<keyword evidence="1" id="KW-0732">Signal</keyword>
<feature type="signal peptide" evidence="1">
    <location>
        <begin position="1"/>
        <end position="30"/>
    </location>
</feature>
<dbReference type="PANTHER" id="PTHR21562:SF83">
    <property type="entry name" value="PECTIN ACETYLESTERASE 4"/>
    <property type="match status" value="1"/>
</dbReference>
<dbReference type="InterPro" id="IPR004963">
    <property type="entry name" value="PAE/NOTUM"/>
</dbReference>
<reference evidence="2" key="1">
    <citation type="submission" date="2019-02" db="EMBL/GenBank/DDBJ databases">
        <authorList>
            <person name="Li S.-H."/>
        </authorList>
    </citation>
    <scope>NUCLEOTIDE SEQUENCE</scope>
    <source>
        <strain evidence="2">IMCC11814</strain>
    </source>
</reference>
<feature type="chain" id="PRO_5045249506" evidence="1">
    <location>
        <begin position="31"/>
        <end position="603"/>
    </location>
</feature>
<accession>A0ABT3TAA4</accession>
<dbReference type="PROSITE" id="PS51257">
    <property type="entry name" value="PROKAR_LIPOPROTEIN"/>
    <property type="match status" value="1"/>
</dbReference>
<gene>
    <name evidence="2" type="ORF">EYC82_17935</name>
</gene>
<proteinExistence type="predicted"/>
<organism evidence="2 3">
    <name type="scientific">Candidatus Marimicrobium litorale</name>
    <dbReference type="NCBI Taxonomy" id="2518991"/>
    <lineage>
        <taxon>Bacteria</taxon>
        <taxon>Pseudomonadati</taxon>
        <taxon>Pseudomonadota</taxon>
        <taxon>Gammaproteobacteria</taxon>
        <taxon>Cellvibrionales</taxon>
        <taxon>Halieaceae</taxon>
        <taxon>Marimicrobium</taxon>
    </lineage>
</organism>
<evidence type="ECO:0000313" key="3">
    <source>
        <dbReference type="Proteomes" id="UP001143304"/>
    </source>
</evidence>
<evidence type="ECO:0000256" key="1">
    <source>
        <dbReference type="SAM" id="SignalP"/>
    </source>
</evidence>
<dbReference type="Proteomes" id="UP001143304">
    <property type="component" value="Unassembled WGS sequence"/>
</dbReference>
<name>A0ABT3TAA4_9GAMM</name>
<dbReference type="RefSeq" id="WP_279251012.1">
    <property type="nucleotide sequence ID" value="NZ_SHNO01000003.1"/>
</dbReference>